<dbReference type="Proteomes" id="UP000325113">
    <property type="component" value="Unassembled WGS sequence"/>
</dbReference>
<dbReference type="EMBL" id="VLTM01000067">
    <property type="protein sequence ID" value="KAA0158480.1"/>
    <property type="molecule type" value="Genomic_DNA"/>
</dbReference>
<dbReference type="InterPro" id="IPR010530">
    <property type="entry name" value="B12D"/>
</dbReference>
<keyword evidence="1" id="KW-0472">Membrane</keyword>
<dbReference type="Proteomes" id="UP000322899">
    <property type="component" value="Unassembled WGS sequence"/>
</dbReference>
<evidence type="ECO:0000313" key="2">
    <source>
        <dbReference type="EMBL" id="KAA0151012.1"/>
    </source>
</evidence>
<dbReference type="AlphaFoldDB" id="A0A5A8D297"/>
<comment type="caution">
    <text evidence="3">The sequence shown here is derived from an EMBL/GenBank/DDBJ whole genome shotgun (WGS) entry which is preliminary data.</text>
</comment>
<gene>
    <name evidence="5" type="ORF">FNF27_05060</name>
    <name evidence="4" type="ORF">FNF28_05590</name>
    <name evidence="2" type="ORF">FNF29_04902</name>
    <name evidence="3" type="ORF">FNF31_05421</name>
</gene>
<proteinExistence type="predicted"/>
<evidence type="ECO:0000313" key="3">
    <source>
        <dbReference type="EMBL" id="KAA0158480.1"/>
    </source>
</evidence>
<dbReference type="Pfam" id="PF06522">
    <property type="entry name" value="B12D"/>
    <property type="match status" value="1"/>
</dbReference>
<accession>A0A5A8D297</accession>
<organism evidence="3 9">
    <name type="scientific">Cafeteria roenbergensis</name>
    <name type="common">Marine flagellate</name>
    <dbReference type="NCBI Taxonomy" id="33653"/>
    <lineage>
        <taxon>Eukaryota</taxon>
        <taxon>Sar</taxon>
        <taxon>Stramenopiles</taxon>
        <taxon>Bigyra</taxon>
        <taxon>Opalozoa</taxon>
        <taxon>Bicosoecida</taxon>
        <taxon>Cafeteriaceae</taxon>
        <taxon>Cafeteria</taxon>
    </lineage>
</organism>
<sequence length="109" mass="12044">MAARATTSFNAKKMFDIAGTPVLVCTTFALTMATYSGIRCLFKNPDVRNRKTLHEPIPGDATAKAGRAWRVQHEDRHIGNEAGNVSMFAALGFKRIDPVEEYFPTAKRA</sequence>
<protein>
    <submittedName>
        <fullName evidence="3">Uncharacterized protein</fullName>
    </submittedName>
</protein>
<reference evidence="6 7" key="1">
    <citation type="submission" date="2019-07" db="EMBL/GenBank/DDBJ databases">
        <title>Genomes of Cafeteria roenbergensis.</title>
        <authorList>
            <person name="Fischer M.G."/>
            <person name="Hackl T."/>
            <person name="Roman M."/>
        </authorList>
    </citation>
    <scope>NUCLEOTIDE SEQUENCE [LARGE SCALE GENOMIC DNA]</scope>
    <source>
        <strain evidence="2 7">BVI</strain>
        <strain evidence="3 9">Cflag</strain>
        <strain evidence="5 6">E4-10P</strain>
        <strain evidence="4 8">RCC970-E3</strain>
    </source>
</reference>
<dbReference type="EMBL" id="VLTL01000116">
    <property type="protein sequence ID" value="KAA0160010.1"/>
    <property type="molecule type" value="Genomic_DNA"/>
</dbReference>
<feature type="transmembrane region" description="Helical" evidence="1">
    <location>
        <begin position="20"/>
        <end position="42"/>
    </location>
</feature>
<dbReference type="Proteomes" id="UP000323011">
    <property type="component" value="Unassembled WGS sequence"/>
</dbReference>
<evidence type="ECO:0000256" key="1">
    <source>
        <dbReference type="SAM" id="Phobius"/>
    </source>
</evidence>
<evidence type="ECO:0000313" key="9">
    <source>
        <dbReference type="Proteomes" id="UP000325113"/>
    </source>
</evidence>
<evidence type="ECO:0000313" key="8">
    <source>
        <dbReference type="Proteomes" id="UP000324907"/>
    </source>
</evidence>
<evidence type="ECO:0000313" key="4">
    <source>
        <dbReference type="EMBL" id="KAA0160010.1"/>
    </source>
</evidence>
<keyword evidence="1" id="KW-0812">Transmembrane</keyword>
<evidence type="ECO:0000313" key="5">
    <source>
        <dbReference type="EMBL" id="KAA0173420.1"/>
    </source>
</evidence>
<evidence type="ECO:0000313" key="6">
    <source>
        <dbReference type="Proteomes" id="UP000322899"/>
    </source>
</evidence>
<evidence type="ECO:0000313" key="7">
    <source>
        <dbReference type="Proteomes" id="UP000323011"/>
    </source>
</evidence>
<dbReference type="EMBL" id="VLTO01000033">
    <property type="protein sequence ID" value="KAA0173420.1"/>
    <property type="molecule type" value="Genomic_DNA"/>
</dbReference>
<name>A0A5A8D297_CAFRO</name>
<keyword evidence="7" id="KW-1185">Reference proteome</keyword>
<keyword evidence="1" id="KW-1133">Transmembrane helix</keyword>
<dbReference type="EMBL" id="VLTN01000030">
    <property type="protein sequence ID" value="KAA0151012.1"/>
    <property type="molecule type" value="Genomic_DNA"/>
</dbReference>
<dbReference type="Proteomes" id="UP000324907">
    <property type="component" value="Unassembled WGS sequence"/>
</dbReference>